<dbReference type="Proteomes" id="UP000216947">
    <property type="component" value="Unassembled WGS sequence"/>
</dbReference>
<dbReference type="InterPro" id="IPR024078">
    <property type="entry name" value="LmbE-like_dom_sf"/>
</dbReference>
<keyword evidence="2" id="KW-1185">Reference proteome</keyword>
<dbReference type="AlphaFoldDB" id="A0A261RCW3"/>
<dbReference type="Pfam" id="PF02585">
    <property type="entry name" value="PIG-L"/>
    <property type="match status" value="1"/>
</dbReference>
<evidence type="ECO:0008006" key="3">
    <source>
        <dbReference type="Google" id="ProtNLM"/>
    </source>
</evidence>
<dbReference type="SUPFAM" id="SSF102588">
    <property type="entry name" value="LmbE-like"/>
    <property type="match status" value="1"/>
</dbReference>
<gene>
    <name evidence="1" type="ORF">CAL19_08305</name>
</gene>
<dbReference type="EMBL" id="NEVK01000004">
    <property type="protein sequence ID" value="OZI22522.1"/>
    <property type="molecule type" value="Genomic_DNA"/>
</dbReference>
<evidence type="ECO:0000313" key="2">
    <source>
        <dbReference type="Proteomes" id="UP000216947"/>
    </source>
</evidence>
<dbReference type="InterPro" id="IPR003737">
    <property type="entry name" value="GlcNAc_PI_deacetylase-related"/>
</dbReference>
<protein>
    <recommendedName>
        <fullName evidence="3">PIG-L family deacetylase</fullName>
    </recommendedName>
</protein>
<comment type="caution">
    <text evidence="1">The sequence shown here is derived from an EMBL/GenBank/DDBJ whole genome shotgun (WGS) entry which is preliminary data.</text>
</comment>
<proteinExistence type="predicted"/>
<evidence type="ECO:0000313" key="1">
    <source>
        <dbReference type="EMBL" id="OZI22522.1"/>
    </source>
</evidence>
<name>A0A261RCW3_9BORD</name>
<sequence length="231" mass="25098">MDMSGSVVVISPHFDDAVLSCGNWLAACPGSTVLTVYSGVPPSSTPLTDWDRRCGFQSADQAMLARHEENRAAMAVLGARNLDLGLLDEQYTRQQAGPGRLTGMLATALTTLQPAVLLLPLGLFHRDHLRVSEAALTIWRLFERPLGGRWLAYEEALYRRKPGLVQSRLAALRAQHIVATPVPGPAYRGERKTRAVAAYASQLEPLGLVPGQGDDAAPERYWELSAEQAGK</sequence>
<dbReference type="Gene3D" id="3.40.50.10320">
    <property type="entry name" value="LmbE-like"/>
    <property type="match status" value="1"/>
</dbReference>
<reference evidence="2" key="1">
    <citation type="submission" date="2017-05" db="EMBL/GenBank/DDBJ databases">
        <title>Complete and WGS of Bordetella genogroups.</title>
        <authorList>
            <person name="Spilker T."/>
            <person name="Lipuma J."/>
        </authorList>
    </citation>
    <scope>NUCLEOTIDE SEQUENCE [LARGE SCALE GENOMIC DNA]</scope>
    <source>
        <strain evidence="2">AU18089</strain>
    </source>
</reference>
<dbReference type="OrthoDB" id="116799at2"/>
<organism evidence="1 2">
    <name type="scientific">Bordetella genomosp. 7</name>
    <dbReference type="NCBI Taxonomy" id="1416805"/>
    <lineage>
        <taxon>Bacteria</taxon>
        <taxon>Pseudomonadati</taxon>
        <taxon>Pseudomonadota</taxon>
        <taxon>Betaproteobacteria</taxon>
        <taxon>Burkholderiales</taxon>
        <taxon>Alcaligenaceae</taxon>
        <taxon>Bordetella</taxon>
    </lineage>
</organism>
<accession>A0A261RCW3</accession>